<evidence type="ECO:0000256" key="9">
    <source>
        <dbReference type="ARBA" id="ARBA00023268"/>
    </source>
</evidence>
<evidence type="ECO:0000313" key="16">
    <source>
        <dbReference type="Proteomes" id="UP000005713"/>
    </source>
</evidence>
<evidence type="ECO:0000256" key="3">
    <source>
        <dbReference type="ARBA" id="ARBA00007739"/>
    </source>
</evidence>
<feature type="domain" description="Penicillin-binding protein transpeptidase" evidence="12">
    <location>
        <begin position="303"/>
        <end position="516"/>
    </location>
</feature>
<dbReference type="InterPro" id="IPR011815">
    <property type="entry name" value="PBP_1c"/>
</dbReference>
<dbReference type="GO" id="GO:0008658">
    <property type="term" value="F:penicillin binding"/>
    <property type="evidence" value="ECO:0007669"/>
    <property type="project" value="InterPro"/>
</dbReference>
<dbReference type="InterPro" id="IPR050396">
    <property type="entry name" value="Glycosyltr_51/Transpeptidase"/>
</dbReference>
<dbReference type="PANTHER" id="PTHR32282">
    <property type="entry name" value="BINDING PROTEIN TRANSPEPTIDASE, PUTATIVE-RELATED"/>
    <property type="match status" value="1"/>
</dbReference>
<comment type="caution">
    <text evidence="15">The sequence shown here is derived from an EMBL/GenBank/DDBJ whole genome shotgun (WGS) entry which is preliminary data.</text>
</comment>
<dbReference type="UniPathway" id="UPA00219"/>
<evidence type="ECO:0000259" key="12">
    <source>
        <dbReference type="Pfam" id="PF00905"/>
    </source>
</evidence>
<dbReference type="InterPro" id="IPR036950">
    <property type="entry name" value="PBP_transglycosylase"/>
</dbReference>
<comment type="catalytic activity">
    <reaction evidence="11">
        <text>[GlcNAc-(1-&gt;4)-Mur2Ac(oyl-L-Ala-gamma-D-Glu-L-Lys-D-Ala-D-Ala)](n)-di-trans,octa-cis-undecaprenyl diphosphate + beta-D-GlcNAc-(1-&gt;4)-Mur2Ac(oyl-L-Ala-gamma-D-Glu-L-Lys-D-Ala-D-Ala)-di-trans,octa-cis-undecaprenyl diphosphate = [GlcNAc-(1-&gt;4)-Mur2Ac(oyl-L-Ala-gamma-D-Glu-L-Lys-D-Ala-D-Ala)](n+1)-di-trans,octa-cis-undecaprenyl diphosphate + di-trans,octa-cis-undecaprenyl diphosphate + H(+)</text>
        <dbReference type="Rhea" id="RHEA:23708"/>
        <dbReference type="Rhea" id="RHEA-COMP:9602"/>
        <dbReference type="Rhea" id="RHEA-COMP:9603"/>
        <dbReference type="ChEBI" id="CHEBI:15378"/>
        <dbReference type="ChEBI" id="CHEBI:58405"/>
        <dbReference type="ChEBI" id="CHEBI:60033"/>
        <dbReference type="ChEBI" id="CHEBI:78435"/>
        <dbReference type="EC" id="2.4.99.28"/>
    </reaction>
</comment>
<dbReference type="GO" id="GO:0030288">
    <property type="term" value="C:outer membrane-bounded periplasmic space"/>
    <property type="evidence" value="ECO:0007669"/>
    <property type="project" value="TreeGrafter"/>
</dbReference>
<evidence type="ECO:0000256" key="1">
    <source>
        <dbReference type="ARBA" id="ARBA00004752"/>
    </source>
</evidence>
<keyword evidence="9" id="KW-0511">Multifunctional enzyme</keyword>
<sequence>MPERRGLRRLSALVVALWCVGFAGDRLSDWINATEIPLLVHATSPEVRDRNGDLLRAYTIDDGRWRMTVTPDQVDPLFYRMLIAYEDKRFFTHNGVDLQAAARAVAQGLRHGRVVSGASTLTMQVARLLEDGTTGQWQGKVRQMRLALALEKRLTKDEILALYTLLAPYGGNVEGLRAASLIWLGKEPRRLTPAEAALLVALPQAPESRRPDRHPEAAREARNRVMVRMAEAGVIPMSAARSDALDPSPRGRFPMPQLAPHMADRAVAEAPGRHDLTLDADLQRSLEDLARRHMARLDPRLSMAIVLADHESGEVLASVGSPDYAGTLNQGFVDMTTAQRSPGSTLKPLVYALAFDRGLAHPETLILDTPVHFGTYAPQNFDGEYRGELTVRRALQLSLNIPVVRLTEALGPAHLMAALQGAGLKPALQGGTPGLALSLGGVGLTLEEMVQLYAALAHGGEARPLRWKASTAEEATPRRLVSRASAWQVGHILAGITPPSAAGPKGRIAWKTGTSYGHRDAWALGWDGRYIAGVWIGRPDGTPVPGAFGAGLAAPVLFEALGRVSARPVPLPAPPPETLMISNAQLPANLQRFGPRAETVALQVTFPPDGATLAVSPSGVPLKLRGGTPPYTVLADGAVLATGLRRPELLAPISGPGFTTLSVIDARGQSGRTTIELR</sequence>
<evidence type="ECO:0000256" key="4">
    <source>
        <dbReference type="ARBA" id="ARBA00022645"/>
    </source>
</evidence>
<dbReference type="SUPFAM" id="SSF56601">
    <property type="entry name" value="beta-lactamase/transpeptidase-like"/>
    <property type="match status" value="1"/>
</dbReference>
<accession>A3K2N0</accession>
<dbReference type="SUPFAM" id="SSF53955">
    <property type="entry name" value="Lysozyme-like"/>
    <property type="match status" value="1"/>
</dbReference>
<dbReference type="InterPro" id="IPR012338">
    <property type="entry name" value="Beta-lactam/transpept-like"/>
</dbReference>
<dbReference type="InterPro" id="IPR009647">
    <property type="entry name" value="PBP_C"/>
</dbReference>
<keyword evidence="16" id="KW-1185">Reference proteome</keyword>
<dbReference type="Pfam" id="PF00912">
    <property type="entry name" value="Transgly"/>
    <property type="match status" value="1"/>
</dbReference>
<evidence type="ECO:0000313" key="15">
    <source>
        <dbReference type="EMBL" id="EBA08439.1"/>
    </source>
</evidence>
<gene>
    <name evidence="15" type="ORF">SSE37_16543</name>
</gene>
<keyword evidence="7" id="KW-0808">Transferase</keyword>
<reference evidence="15 16" key="1">
    <citation type="submission" date="2006-06" db="EMBL/GenBank/DDBJ databases">
        <authorList>
            <person name="Moran M.A."/>
            <person name="Ferriera S."/>
            <person name="Johnson J."/>
            <person name="Kravitz S."/>
            <person name="Beeson K."/>
            <person name="Sutton G."/>
            <person name="Rogers Y.-H."/>
            <person name="Friedman R."/>
            <person name="Frazier M."/>
            <person name="Venter J.C."/>
        </authorList>
    </citation>
    <scope>NUCLEOTIDE SEQUENCE [LARGE SCALE GENOMIC DNA]</scope>
    <source>
        <strain evidence="15 16">E-37</strain>
    </source>
</reference>
<evidence type="ECO:0000256" key="7">
    <source>
        <dbReference type="ARBA" id="ARBA00022679"/>
    </source>
</evidence>
<dbReference type="Gene3D" id="3.40.710.10">
    <property type="entry name" value="DD-peptidase/beta-lactamase superfamily"/>
    <property type="match status" value="1"/>
</dbReference>
<evidence type="ECO:0000256" key="5">
    <source>
        <dbReference type="ARBA" id="ARBA00022670"/>
    </source>
</evidence>
<comment type="similarity">
    <text evidence="3">In the N-terminal section; belongs to the glycosyltransferase 51 family.</text>
</comment>
<evidence type="ECO:0000259" key="14">
    <source>
        <dbReference type="Pfam" id="PF06832"/>
    </source>
</evidence>
<evidence type="ECO:0000256" key="8">
    <source>
        <dbReference type="ARBA" id="ARBA00022801"/>
    </source>
</evidence>
<protein>
    <recommendedName>
        <fullName evidence="10">peptidoglycan glycosyltransferase</fullName>
        <ecNumber evidence="10">2.4.99.28</ecNumber>
    </recommendedName>
</protein>
<feature type="domain" description="Glycosyl transferase family 51" evidence="13">
    <location>
        <begin position="60"/>
        <end position="229"/>
    </location>
</feature>
<dbReference type="GO" id="GO:0009252">
    <property type="term" value="P:peptidoglycan biosynthetic process"/>
    <property type="evidence" value="ECO:0007669"/>
    <property type="project" value="UniProtKB-UniPathway"/>
</dbReference>
<dbReference type="Pfam" id="PF06832">
    <property type="entry name" value="BiPBP_C"/>
    <property type="match status" value="1"/>
</dbReference>
<dbReference type="GO" id="GO:0004180">
    <property type="term" value="F:carboxypeptidase activity"/>
    <property type="evidence" value="ECO:0007669"/>
    <property type="project" value="UniProtKB-KW"/>
</dbReference>
<organism evidence="15 16">
    <name type="scientific">Sagittula stellata (strain ATCC 700073 / DSM 11524 / E-37)</name>
    <dbReference type="NCBI Taxonomy" id="388399"/>
    <lineage>
        <taxon>Bacteria</taxon>
        <taxon>Pseudomonadati</taxon>
        <taxon>Pseudomonadota</taxon>
        <taxon>Alphaproteobacteria</taxon>
        <taxon>Rhodobacterales</taxon>
        <taxon>Roseobacteraceae</taxon>
        <taxon>Sagittula</taxon>
    </lineage>
</organism>
<dbReference type="Pfam" id="PF00905">
    <property type="entry name" value="Transpeptidase"/>
    <property type="match status" value="1"/>
</dbReference>
<dbReference type="Gene3D" id="1.10.3810.10">
    <property type="entry name" value="Biosynthetic peptidoglycan transglycosylase-like"/>
    <property type="match status" value="1"/>
</dbReference>
<evidence type="ECO:0000256" key="11">
    <source>
        <dbReference type="ARBA" id="ARBA00049902"/>
    </source>
</evidence>
<dbReference type="InterPro" id="IPR001460">
    <property type="entry name" value="PCN-bd_Tpept"/>
</dbReference>
<proteinExistence type="inferred from homology"/>
<dbReference type="AlphaFoldDB" id="A3K2N0"/>
<name>A3K2N0_SAGS3</name>
<evidence type="ECO:0000256" key="2">
    <source>
        <dbReference type="ARBA" id="ARBA00007090"/>
    </source>
</evidence>
<dbReference type="PANTHER" id="PTHR32282:SF15">
    <property type="entry name" value="PENICILLIN-BINDING PROTEIN 1C"/>
    <property type="match status" value="1"/>
</dbReference>
<dbReference type="OrthoDB" id="9766909at2"/>
<keyword evidence="4" id="KW-0121">Carboxypeptidase</keyword>
<keyword evidence="5" id="KW-0645">Protease</keyword>
<comment type="similarity">
    <text evidence="2">In the C-terminal section; belongs to the transpeptidase family.</text>
</comment>
<feature type="domain" description="Penicillin-binding C-terminal" evidence="14">
    <location>
        <begin position="598"/>
        <end position="672"/>
    </location>
</feature>
<evidence type="ECO:0000259" key="13">
    <source>
        <dbReference type="Pfam" id="PF00912"/>
    </source>
</evidence>
<dbReference type="EMBL" id="AAYA01000005">
    <property type="protein sequence ID" value="EBA08439.1"/>
    <property type="molecule type" value="Genomic_DNA"/>
</dbReference>
<evidence type="ECO:0000256" key="6">
    <source>
        <dbReference type="ARBA" id="ARBA00022676"/>
    </source>
</evidence>
<dbReference type="GO" id="GO:0008955">
    <property type="term" value="F:peptidoglycan glycosyltransferase activity"/>
    <property type="evidence" value="ECO:0007669"/>
    <property type="project" value="UniProtKB-EC"/>
</dbReference>
<dbReference type="GO" id="GO:0006508">
    <property type="term" value="P:proteolysis"/>
    <property type="evidence" value="ECO:0007669"/>
    <property type="project" value="UniProtKB-KW"/>
</dbReference>
<keyword evidence="8" id="KW-0378">Hydrolase</keyword>
<comment type="pathway">
    <text evidence="1">Cell wall biogenesis; peptidoglycan biosynthesis.</text>
</comment>
<dbReference type="InterPro" id="IPR023346">
    <property type="entry name" value="Lysozyme-like_dom_sf"/>
</dbReference>
<evidence type="ECO:0000256" key="10">
    <source>
        <dbReference type="ARBA" id="ARBA00044770"/>
    </source>
</evidence>
<dbReference type="EC" id="2.4.99.28" evidence="10"/>
<keyword evidence="6" id="KW-0328">Glycosyltransferase</keyword>
<dbReference type="InterPro" id="IPR001264">
    <property type="entry name" value="Glyco_trans_51"/>
</dbReference>
<dbReference type="eggNOG" id="COG4953">
    <property type="taxonomic scope" value="Bacteria"/>
</dbReference>
<dbReference type="NCBIfam" id="TIGR02073">
    <property type="entry name" value="PBP_1c"/>
    <property type="match status" value="1"/>
</dbReference>
<dbReference type="RefSeq" id="WP_005858347.1">
    <property type="nucleotide sequence ID" value="NZ_AAYA01000005.1"/>
</dbReference>
<dbReference type="Proteomes" id="UP000005713">
    <property type="component" value="Unassembled WGS sequence"/>
</dbReference>